<comment type="caution">
    <text evidence="2">The sequence shown here is derived from an EMBL/GenBank/DDBJ whole genome shotgun (WGS) entry which is preliminary data.</text>
</comment>
<dbReference type="EMBL" id="VUNR01000013">
    <property type="protein sequence ID" value="MSU08887.1"/>
    <property type="molecule type" value="Genomic_DNA"/>
</dbReference>
<feature type="coiled-coil region" evidence="1">
    <location>
        <begin position="15"/>
        <end position="42"/>
    </location>
</feature>
<organism evidence="2 3">
    <name type="scientific">Anaerovibrio slackiae</name>
    <dbReference type="NCBI Taxonomy" id="2652309"/>
    <lineage>
        <taxon>Bacteria</taxon>
        <taxon>Bacillati</taxon>
        <taxon>Bacillota</taxon>
        <taxon>Negativicutes</taxon>
        <taxon>Selenomonadales</taxon>
        <taxon>Selenomonadaceae</taxon>
        <taxon>Anaerovibrio</taxon>
    </lineage>
</organism>
<evidence type="ECO:0000313" key="2">
    <source>
        <dbReference type="EMBL" id="MSU08887.1"/>
    </source>
</evidence>
<dbReference type="Proteomes" id="UP000433181">
    <property type="component" value="Unassembled WGS sequence"/>
</dbReference>
<accession>A0A6I2UDV9</accession>
<keyword evidence="1" id="KW-0175">Coiled coil</keyword>
<name>A0A6I2UDV9_9FIRM</name>
<dbReference type="GeneID" id="96778818"/>
<gene>
    <name evidence="2" type="ORF">FYJ84_07815</name>
</gene>
<keyword evidence="3" id="KW-1185">Reference proteome</keyword>
<reference evidence="2 3" key="1">
    <citation type="submission" date="2019-08" db="EMBL/GenBank/DDBJ databases">
        <title>In-depth cultivation of the pig gut microbiome towards novel bacterial diversity and tailored functional studies.</title>
        <authorList>
            <person name="Wylensek D."/>
            <person name="Hitch T.C.A."/>
            <person name="Clavel T."/>
        </authorList>
    </citation>
    <scope>NUCLEOTIDE SEQUENCE [LARGE SCALE GENOMIC DNA]</scope>
    <source>
        <strain evidence="2 3">WCA-693-APC-5D-A</strain>
    </source>
</reference>
<dbReference type="AlphaFoldDB" id="A0A6I2UDV9"/>
<evidence type="ECO:0000256" key="1">
    <source>
        <dbReference type="SAM" id="Coils"/>
    </source>
</evidence>
<protein>
    <submittedName>
        <fullName evidence="2">Uncharacterized protein</fullName>
    </submittedName>
</protein>
<dbReference type="SUPFAM" id="SSF101386">
    <property type="entry name" value="all-alpha NTP pyrophosphatases"/>
    <property type="match status" value="1"/>
</dbReference>
<evidence type="ECO:0000313" key="3">
    <source>
        <dbReference type="Proteomes" id="UP000433181"/>
    </source>
</evidence>
<sequence length="112" mass="13178">MDEEYMEYISYVGKIIDKRTKLEQLAEEAAELSKACLKLIRASGFSNNVTPVDREEALRNLREEFADVNMCYYLLFRSYETRQSIIMRPKWKRWALRLGYPGKGKEGEEQNG</sequence>
<dbReference type="RefSeq" id="WP_154407051.1">
    <property type="nucleotide sequence ID" value="NZ_VUNR01000013.1"/>
</dbReference>
<proteinExistence type="predicted"/>